<proteinExistence type="inferred from homology"/>
<comment type="function">
    <text evidence="13">Essential component of the PAM complex, a complex required for the translocation of transit peptide-containing proteins from the inner membrane into the mitochondrial matrix in an ATP-dependent manner. Recruits mitochondrial HSP70 to drive protein translocation into the matrix using ATP as an energy source.</text>
</comment>
<dbReference type="PANTHER" id="PTHR10721">
    <property type="entry name" value="MITOCHONDRIAL IMPORT INNER MEMBRANE TRANSLOCASE SUBUNIT TIM44"/>
    <property type="match status" value="1"/>
</dbReference>
<evidence type="ECO:0000256" key="16">
    <source>
        <dbReference type="SAM" id="Coils"/>
    </source>
</evidence>
<evidence type="ECO:0000256" key="6">
    <source>
        <dbReference type="ARBA" id="ARBA00022792"/>
    </source>
</evidence>
<dbReference type="SMART" id="SM00978">
    <property type="entry name" value="Tim44"/>
    <property type="match status" value="1"/>
</dbReference>
<dbReference type="InterPro" id="IPR017303">
    <property type="entry name" value="Tim44"/>
</dbReference>
<comment type="subcellular location">
    <subcellularLocation>
        <location evidence="1">Mitochondrion inner membrane</location>
        <topology evidence="1">Peripheral membrane protein</topology>
        <orientation evidence="1">Matrix side</orientation>
    </subcellularLocation>
</comment>
<dbReference type="Gene3D" id="3.10.450.240">
    <property type="match status" value="1"/>
</dbReference>
<comment type="caution">
    <text evidence="18">The sequence shown here is derived from an EMBL/GenBank/DDBJ whole genome shotgun (WGS) entry which is preliminary data.</text>
</comment>
<evidence type="ECO:0000256" key="9">
    <source>
        <dbReference type="ARBA" id="ARBA00022946"/>
    </source>
</evidence>
<protein>
    <recommendedName>
        <fullName evidence="15">Mitochondrial import inner membrane translocase subunit TIM44</fullName>
    </recommendedName>
</protein>
<dbReference type="Proteomes" id="UP000440578">
    <property type="component" value="Unassembled WGS sequence"/>
</dbReference>
<keyword evidence="7" id="KW-0067">ATP-binding</keyword>
<accession>A0A6A4WGP0</accession>
<evidence type="ECO:0000313" key="19">
    <source>
        <dbReference type="Proteomes" id="UP000440578"/>
    </source>
</evidence>
<evidence type="ECO:0000256" key="13">
    <source>
        <dbReference type="ARBA" id="ARBA00057148"/>
    </source>
</evidence>
<dbReference type="InterPro" id="IPR032710">
    <property type="entry name" value="NTF2-like_dom_sf"/>
</dbReference>
<keyword evidence="5" id="KW-0547">Nucleotide-binding</keyword>
<dbReference type="OrthoDB" id="10265990at2759"/>
<evidence type="ECO:0000256" key="11">
    <source>
        <dbReference type="ARBA" id="ARBA00023128"/>
    </source>
</evidence>
<keyword evidence="6" id="KW-0999">Mitochondrion inner membrane</keyword>
<evidence type="ECO:0000256" key="8">
    <source>
        <dbReference type="ARBA" id="ARBA00022927"/>
    </source>
</evidence>
<sequence length="406" mass="45745">MSRIIRSCRSVGAASARLGQHEATPAIASYQRRHLSGQQAPQRPQGFIGKLIDNIKQEYEKNKEMKESLEKFKKEAEKLEQSEALKKARPADGGPFPVPAAQLTEAMNRQARQTAEGLAEKGEKLGKSATFQTLSDTARAVKQEIDDSTIGSPGVYRAPKVLRKRKSDAPAAEDDRVVAADSETTGVELHKDSRFYASWQNFKDNNAYVHKVMDWKTKYDESDNAVLRASKLLTEKVSDIMGGLFQRTELSEVLTEICKMDPTFEKDAFLRECEHDIIPNILEAMIRGDLDVLQDWCYEATFNVLAQPIRTARQLGYHYDSKVLDVDNVDLAMGKMMDQGPVLIITFTSQQILCVRDAKENVIEGDPNKIMRVNYVWVLCRDQTELDPRAAWRLLELSASSTEQLV</sequence>
<dbReference type="PIRSF" id="PIRSF037871">
    <property type="entry name" value="TIM44"/>
    <property type="match status" value="1"/>
</dbReference>
<keyword evidence="16" id="KW-0175">Coiled coil</keyword>
<keyword evidence="10" id="KW-0811">Translocation</keyword>
<keyword evidence="9" id="KW-0809">Transit peptide</keyword>
<dbReference type="GO" id="GO:0005743">
    <property type="term" value="C:mitochondrial inner membrane"/>
    <property type="evidence" value="ECO:0007669"/>
    <property type="project" value="UniProtKB-SubCell"/>
</dbReference>
<comment type="subunit">
    <text evidence="14">Probable component of the PAM complex at least composed of a mitochondrial HSP70 protein, GRPEL1 or GRPEL2, TIMM44, TIMM16/PAM16 and TIMM14/DNAJC19. The complex interacts with the TIMM23 component of the TIM23 complex. Interacts with SLC25A4/ANT1 and SLC25A5/ANT2; leading to inhibit the presequence translocase TIMM23, thereby promoting stabilization of PINK1.</text>
</comment>
<evidence type="ECO:0000259" key="17">
    <source>
        <dbReference type="SMART" id="SM00978"/>
    </source>
</evidence>
<keyword evidence="12" id="KW-0472">Membrane</keyword>
<reference evidence="18 19" key="1">
    <citation type="submission" date="2019-07" db="EMBL/GenBank/DDBJ databases">
        <title>Draft genome assembly of a fouling barnacle, Amphibalanus amphitrite (Darwin, 1854): The first reference genome for Thecostraca.</title>
        <authorList>
            <person name="Kim W."/>
        </authorList>
    </citation>
    <scope>NUCLEOTIDE SEQUENCE [LARGE SCALE GENOMIC DNA]</scope>
    <source>
        <strain evidence="18">SNU_AA5</strain>
        <tissue evidence="18">Soma without cirri and trophi</tissue>
    </source>
</reference>
<keyword evidence="19" id="KW-1185">Reference proteome</keyword>
<evidence type="ECO:0000256" key="14">
    <source>
        <dbReference type="ARBA" id="ARBA00063163"/>
    </source>
</evidence>
<keyword evidence="3" id="KW-0813">Transport</keyword>
<organism evidence="18 19">
    <name type="scientific">Amphibalanus amphitrite</name>
    <name type="common">Striped barnacle</name>
    <name type="synonym">Balanus amphitrite</name>
    <dbReference type="NCBI Taxonomy" id="1232801"/>
    <lineage>
        <taxon>Eukaryota</taxon>
        <taxon>Metazoa</taxon>
        <taxon>Ecdysozoa</taxon>
        <taxon>Arthropoda</taxon>
        <taxon>Crustacea</taxon>
        <taxon>Multicrustacea</taxon>
        <taxon>Cirripedia</taxon>
        <taxon>Thoracica</taxon>
        <taxon>Thoracicalcarea</taxon>
        <taxon>Balanomorpha</taxon>
        <taxon>Balanoidea</taxon>
        <taxon>Balanidae</taxon>
        <taxon>Amphibalaninae</taxon>
        <taxon>Amphibalanus</taxon>
    </lineage>
</organism>
<gene>
    <name evidence="18" type="primary">TIMM44_1</name>
    <name evidence="18" type="ORF">FJT64_023148</name>
</gene>
<dbReference type="AlphaFoldDB" id="A0A6A4WGP0"/>
<dbReference type="Pfam" id="PF04280">
    <property type="entry name" value="Tim44"/>
    <property type="match status" value="1"/>
</dbReference>
<evidence type="ECO:0000256" key="12">
    <source>
        <dbReference type="ARBA" id="ARBA00023136"/>
    </source>
</evidence>
<dbReference type="EMBL" id="VIIS01000774">
    <property type="protein sequence ID" value="KAF0305202.1"/>
    <property type="molecule type" value="Genomic_DNA"/>
</dbReference>
<evidence type="ECO:0000256" key="7">
    <source>
        <dbReference type="ARBA" id="ARBA00022840"/>
    </source>
</evidence>
<evidence type="ECO:0000256" key="3">
    <source>
        <dbReference type="ARBA" id="ARBA00022448"/>
    </source>
</evidence>
<evidence type="ECO:0000256" key="1">
    <source>
        <dbReference type="ARBA" id="ARBA00004443"/>
    </source>
</evidence>
<dbReference type="InterPro" id="IPR039544">
    <property type="entry name" value="Tim44-like"/>
</dbReference>
<dbReference type="GO" id="GO:0030150">
    <property type="term" value="P:protein import into mitochondrial matrix"/>
    <property type="evidence" value="ECO:0007669"/>
    <property type="project" value="InterPro"/>
</dbReference>
<evidence type="ECO:0000256" key="15">
    <source>
        <dbReference type="ARBA" id="ARBA00074309"/>
    </source>
</evidence>
<feature type="domain" description="Tim44-like" evidence="17">
    <location>
        <begin position="250"/>
        <end position="399"/>
    </location>
</feature>
<evidence type="ECO:0000256" key="2">
    <source>
        <dbReference type="ARBA" id="ARBA00009597"/>
    </source>
</evidence>
<keyword evidence="8" id="KW-0653">Protein transport</keyword>
<comment type="similarity">
    <text evidence="2">Belongs to the Tim44 family.</text>
</comment>
<dbReference type="SUPFAM" id="SSF54427">
    <property type="entry name" value="NTF2-like"/>
    <property type="match status" value="1"/>
</dbReference>
<name>A0A6A4WGP0_AMPAM</name>
<dbReference type="GO" id="GO:0005524">
    <property type="term" value="F:ATP binding"/>
    <property type="evidence" value="ECO:0007669"/>
    <property type="project" value="UniProtKB-KW"/>
</dbReference>
<keyword evidence="11" id="KW-0496">Mitochondrion</keyword>
<dbReference type="PANTHER" id="PTHR10721:SF1">
    <property type="entry name" value="MITOCHONDRIAL IMPORT INNER MEMBRANE TRANSLOCASE SUBUNIT TIM44"/>
    <property type="match status" value="1"/>
</dbReference>
<evidence type="ECO:0000256" key="10">
    <source>
        <dbReference type="ARBA" id="ARBA00023010"/>
    </source>
</evidence>
<evidence type="ECO:0000256" key="4">
    <source>
        <dbReference type="ARBA" id="ARBA00022553"/>
    </source>
</evidence>
<dbReference type="InterPro" id="IPR007379">
    <property type="entry name" value="Tim44-like_dom"/>
</dbReference>
<keyword evidence="4" id="KW-0597">Phosphoprotein</keyword>
<evidence type="ECO:0000256" key="5">
    <source>
        <dbReference type="ARBA" id="ARBA00022741"/>
    </source>
</evidence>
<dbReference type="GO" id="GO:0051087">
    <property type="term" value="F:protein-folding chaperone binding"/>
    <property type="evidence" value="ECO:0007669"/>
    <property type="project" value="InterPro"/>
</dbReference>
<dbReference type="FunFam" id="3.10.450.240:FF:000001">
    <property type="entry name" value="Mitochondrial import inner membrane translocase subunit TIM44"/>
    <property type="match status" value="1"/>
</dbReference>
<feature type="coiled-coil region" evidence="16">
    <location>
        <begin position="52"/>
        <end position="89"/>
    </location>
</feature>
<evidence type="ECO:0000313" key="18">
    <source>
        <dbReference type="EMBL" id="KAF0305203.1"/>
    </source>
</evidence>
<dbReference type="EMBL" id="VIIS01000774">
    <property type="protein sequence ID" value="KAF0305203.1"/>
    <property type="molecule type" value="Genomic_DNA"/>
</dbReference>